<protein>
    <recommendedName>
        <fullName evidence="4">Arrestin C-terminal-like domain-containing protein</fullName>
    </recommendedName>
</protein>
<feature type="compositionally biased region" description="Polar residues" evidence="1">
    <location>
        <begin position="629"/>
        <end position="644"/>
    </location>
</feature>
<evidence type="ECO:0000256" key="1">
    <source>
        <dbReference type="SAM" id="MobiDB-lite"/>
    </source>
</evidence>
<feature type="region of interest" description="Disordered" evidence="1">
    <location>
        <begin position="569"/>
        <end position="784"/>
    </location>
</feature>
<sequence length="943" mass="101074">MANPSRPEPMNATAHHPKVKVSLTLAEPYFIAGDYISGKLEMDCKADKGLGINVMMIELFAIQELTSRDHSARSTFIHTRRLFQGPGLPPSNAVQAHPMPGDPPLPPHYHQARRGHSTFLFRLPLPSTSPSSISFGSGLASVKYEVRASVGVCWKGERQLVTDKKDAEVVEAYDEERVGRDEPEVTVVGENGKIWCQARVVGGILVAGESACIELQVKNHSAKKNNGLSIALNRSLNLANTPADEKPLQINDTVITVPFRGPEYIIPPGVEGVASLVFDVPKRTKGVRGGLLIGDESEAKGKGPRKTQGLFEVNCVVAVKMTMGIGNKDILLEIPVTVIHPSALPELPPPEQYPHYDQQPYQAPQPPYMVQSTPAPFLPQSPYAIDRTQSPYAPYPALPMSPGPALAGAYVDPNQNLVWLPPPFAAAVPTPQPYQYHHDQAQQYYNNLQPQYGAPDPYMYGGVPPRPSSAGPFLPESTSTAAALLSPALPGMPISSATQPILTSMFGSTPTLPPLPGSAVHRSPSTVSRAASVRYGGIDMGHAPVETDINGEEGTGQRASRIARNLRVTSQAQGRGRSVSPIGGRRYPLPAGTGSAVPHPVLAPLDTSFHDSPATLKTPLHSPRPVLSPKQSFTKVTEVSNSGGMVSKSVPKSKRVEELERMADEVGTKTKDLSGDLPLPDTDNDDEPPPVPTMTDKARFASKATRRVDDYFSTVPPPNQSALASASASNGKGNLAAPSTDHQRSRARSRSRSRTPPTPATPTLTAVATPRKSNANRYSTKAVNGKTGNSLLGLGLISNADRESGLDALERKLLAEVGTRKVVDDMRPNVWNVLGAGANGETSQSQNLSPVAASNSSGGAEKIEKPSPISIPRRDSDRDPFNDSAISSLTLPDCGDINVNSNQTDLVNMLEFDERQQQRNVDLERDRDSDEKTHKGGLGGKKK</sequence>
<dbReference type="Gene3D" id="2.60.40.640">
    <property type="match status" value="1"/>
</dbReference>
<feature type="compositionally biased region" description="Polar residues" evidence="1">
    <location>
        <begin position="840"/>
        <end position="858"/>
    </location>
</feature>
<reference evidence="2" key="1">
    <citation type="journal article" date="2019" name="Environ. Microbiol.">
        <title>Fungal ecological strategies reflected in gene transcription - a case study of two litter decomposers.</title>
        <authorList>
            <person name="Barbi F."/>
            <person name="Kohler A."/>
            <person name="Barry K."/>
            <person name="Baskaran P."/>
            <person name="Daum C."/>
            <person name="Fauchery L."/>
            <person name="Ihrmark K."/>
            <person name="Kuo A."/>
            <person name="LaButti K."/>
            <person name="Lipzen A."/>
            <person name="Morin E."/>
            <person name="Grigoriev I.V."/>
            <person name="Henrissat B."/>
            <person name="Lindahl B."/>
            <person name="Martin F."/>
        </authorList>
    </citation>
    <scope>NUCLEOTIDE SEQUENCE</scope>
    <source>
        <strain evidence="2">JB14</strain>
    </source>
</reference>
<feature type="region of interest" description="Disordered" evidence="1">
    <location>
        <begin position="837"/>
        <end position="888"/>
    </location>
</feature>
<feature type="compositionally biased region" description="Basic and acidic residues" evidence="1">
    <location>
        <begin position="872"/>
        <end position="881"/>
    </location>
</feature>
<proteinExistence type="predicted"/>
<feature type="region of interest" description="Disordered" evidence="1">
    <location>
        <begin position="911"/>
        <end position="943"/>
    </location>
</feature>
<dbReference type="InterPro" id="IPR014752">
    <property type="entry name" value="Arrestin-like_C"/>
</dbReference>
<feature type="compositionally biased region" description="Basic and acidic residues" evidence="1">
    <location>
        <begin position="912"/>
        <end position="934"/>
    </location>
</feature>
<feature type="compositionally biased region" description="Polar residues" evidence="1">
    <location>
        <begin position="772"/>
        <end position="784"/>
    </location>
</feature>
<dbReference type="Proteomes" id="UP000799118">
    <property type="component" value="Unassembled WGS sequence"/>
</dbReference>
<evidence type="ECO:0008006" key="4">
    <source>
        <dbReference type="Google" id="ProtNLM"/>
    </source>
</evidence>
<organism evidence="2 3">
    <name type="scientific">Gymnopus androsaceus JB14</name>
    <dbReference type="NCBI Taxonomy" id="1447944"/>
    <lineage>
        <taxon>Eukaryota</taxon>
        <taxon>Fungi</taxon>
        <taxon>Dikarya</taxon>
        <taxon>Basidiomycota</taxon>
        <taxon>Agaricomycotina</taxon>
        <taxon>Agaricomycetes</taxon>
        <taxon>Agaricomycetidae</taxon>
        <taxon>Agaricales</taxon>
        <taxon>Marasmiineae</taxon>
        <taxon>Omphalotaceae</taxon>
        <taxon>Gymnopus</taxon>
    </lineage>
</organism>
<gene>
    <name evidence="2" type="ORF">BT96DRAFT_215945</name>
</gene>
<dbReference type="OrthoDB" id="298939at2759"/>
<feature type="compositionally biased region" description="Low complexity" evidence="1">
    <location>
        <begin position="761"/>
        <end position="771"/>
    </location>
</feature>
<name>A0A6A4H741_9AGAR</name>
<dbReference type="AlphaFoldDB" id="A0A6A4H741"/>
<accession>A0A6A4H741</accession>
<keyword evidence="3" id="KW-1185">Reference proteome</keyword>
<dbReference type="PANTHER" id="PTHR24216:SF65">
    <property type="entry name" value="PAXILLIN-LIKE PROTEIN 1"/>
    <property type="match status" value="1"/>
</dbReference>
<evidence type="ECO:0000313" key="2">
    <source>
        <dbReference type="EMBL" id="KAE9393616.1"/>
    </source>
</evidence>
<feature type="compositionally biased region" description="Low complexity" evidence="1">
    <location>
        <begin position="721"/>
        <end position="737"/>
    </location>
</feature>
<evidence type="ECO:0000313" key="3">
    <source>
        <dbReference type="Proteomes" id="UP000799118"/>
    </source>
</evidence>
<feature type="compositionally biased region" description="Basic and acidic residues" evidence="1">
    <location>
        <begin position="654"/>
        <end position="674"/>
    </location>
</feature>
<dbReference type="PANTHER" id="PTHR24216">
    <property type="entry name" value="PAXILLIN-RELATED"/>
    <property type="match status" value="1"/>
</dbReference>
<dbReference type="EMBL" id="ML769568">
    <property type="protein sequence ID" value="KAE9393616.1"/>
    <property type="molecule type" value="Genomic_DNA"/>
</dbReference>